<sequence>MLTVPGNGYHSFCVNIKLDIGHVHHMDFKVPVIGLIRLNQLNHMRRFQADRGKTDEVSPGPSRGLRPVGLNSSTDMFEHRGRFKTHSREYSLRKLKNGRRRKR</sequence>
<feature type="compositionally biased region" description="Basic and acidic residues" evidence="1">
    <location>
        <begin position="76"/>
        <end position="92"/>
    </location>
</feature>
<dbReference type="Proteomes" id="UP000438429">
    <property type="component" value="Unassembled WGS sequence"/>
</dbReference>
<reference evidence="2 3" key="1">
    <citation type="submission" date="2019-06" db="EMBL/GenBank/DDBJ databases">
        <title>Draft genomes of female and male turbot (Scophthalmus maximus).</title>
        <authorList>
            <person name="Xu H."/>
            <person name="Xu X.-W."/>
            <person name="Shao C."/>
            <person name="Chen S."/>
        </authorList>
    </citation>
    <scope>NUCLEOTIDE SEQUENCE [LARGE SCALE GENOMIC DNA]</scope>
    <source>
        <strain evidence="2">Ysfricsl-2016a</strain>
        <tissue evidence="2">Blood</tissue>
    </source>
</reference>
<evidence type="ECO:0000256" key="1">
    <source>
        <dbReference type="SAM" id="MobiDB-lite"/>
    </source>
</evidence>
<evidence type="ECO:0000313" key="2">
    <source>
        <dbReference type="EMBL" id="KAF0036504.1"/>
    </source>
</evidence>
<dbReference type="AlphaFoldDB" id="A0A6A4SZM4"/>
<feature type="region of interest" description="Disordered" evidence="1">
    <location>
        <begin position="49"/>
        <end position="103"/>
    </location>
</feature>
<proteinExistence type="predicted"/>
<organism evidence="2 3">
    <name type="scientific">Scophthalmus maximus</name>
    <name type="common">Turbot</name>
    <name type="synonym">Psetta maxima</name>
    <dbReference type="NCBI Taxonomy" id="52904"/>
    <lineage>
        <taxon>Eukaryota</taxon>
        <taxon>Metazoa</taxon>
        <taxon>Chordata</taxon>
        <taxon>Craniata</taxon>
        <taxon>Vertebrata</taxon>
        <taxon>Euteleostomi</taxon>
        <taxon>Actinopterygii</taxon>
        <taxon>Neopterygii</taxon>
        <taxon>Teleostei</taxon>
        <taxon>Neoteleostei</taxon>
        <taxon>Acanthomorphata</taxon>
        <taxon>Carangaria</taxon>
        <taxon>Pleuronectiformes</taxon>
        <taxon>Pleuronectoidei</taxon>
        <taxon>Scophthalmidae</taxon>
        <taxon>Scophthalmus</taxon>
    </lineage>
</organism>
<feature type="compositionally biased region" description="Basic residues" evidence="1">
    <location>
        <begin position="93"/>
        <end position="103"/>
    </location>
</feature>
<gene>
    <name evidence="2" type="ORF">F2P81_011816</name>
</gene>
<evidence type="ECO:0000313" key="3">
    <source>
        <dbReference type="Proteomes" id="UP000438429"/>
    </source>
</evidence>
<accession>A0A6A4SZM4</accession>
<protein>
    <submittedName>
        <fullName evidence="2">Uncharacterized protein</fullName>
    </submittedName>
</protein>
<comment type="caution">
    <text evidence="2">The sequence shown here is derived from an EMBL/GenBank/DDBJ whole genome shotgun (WGS) entry which is preliminary data.</text>
</comment>
<name>A0A6A4SZM4_SCOMX</name>
<dbReference type="EMBL" id="VEVO01000010">
    <property type="protein sequence ID" value="KAF0036504.1"/>
    <property type="molecule type" value="Genomic_DNA"/>
</dbReference>